<dbReference type="CDD" id="cd00085">
    <property type="entry name" value="HNHc"/>
    <property type="match status" value="1"/>
</dbReference>
<dbReference type="InterPro" id="IPR003615">
    <property type="entry name" value="HNH_nuc"/>
</dbReference>
<feature type="region of interest" description="Disordered" evidence="1">
    <location>
        <begin position="117"/>
        <end position="136"/>
    </location>
</feature>
<keyword evidence="3" id="KW-1185">Reference proteome</keyword>
<sequence>MKTYYHNHHIIPKHMGGSDDPDNIIKLTVQEHAESHKILWEKYGKKEDEIAWRMLSGQITPYEATIEAIKNSSKKTCEKRNKENNPMWDPKNVEKAKKNIKKFWDNNPELKKEVSKRSKMINTGKRRTEKQKENYRNAKLGKHYPTSKRKCSCLGCKKETTTQAFHRVHLKKCFE</sequence>
<dbReference type="EMBL" id="MW015081">
    <property type="protein sequence ID" value="QPX48168.1"/>
    <property type="molecule type" value="Genomic_DNA"/>
</dbReference>
<organism evidence="2 3">
    <name type="scientific">Synechococcus phage S-SRM01</name>
    <dbReference type="NCBI Taxonomy" id="2781608"/>
    <lineage>
        <taxon>Viruses</taxon>
        <taxon>Duplodnaviria</taxon>
        <taxon>Heunggongvirae</taxon>
        <taxon>Uroviricota</taxon>
        <taxon>Caudoviricetes</taxon>
        <taxon>Pantevenvirales</taxon>
        <taxon>Kyanoviridae</taxon>
        <taxon>Serangoonvirus</taxon>
        <taxon>Serangoonvirus essarone</taxon>
    </lineage>
</organism>
<name>A0A879R3N1_9CAUD</name>
<accession>A0A879R3N1</accession>
<dbReference type="RefSeq" id="YP_010670178.1">
    <property type="nucleotide sequence ID" value="NC_070963.1"/>
</dbReference>
<proteinExistence type="predicted"/>
<reference evidence="2" key="1">
    <citation type="submission" date="2020-09" db="EMBL/GenBank/DDBJ databases">
        <authorList>
            <person name="Zhang D."/>
            <person name="Hatherill J.R."/>
            <person name="Ramirez J.F."/>
            <person name="Edinger B."/>
            <person name="Balarin R."/>
            <person name="Sullivan A."/>
            <person name="Humpal K.M."/>
            <person name="Guseva A."/>
            <person name="Butela K.A."/>
            <person name="Garlena R.A."/>
            <person name="Russell D.A."/>
            <person name="Pope W.H."/>
            <person name="Jacobs-Sera D."/>
            <person name="Hatfull G.F."/>
        </authorList>
    </citation>
    <scope>NUCLEOTIDE SEQUENCE</scope>
</reference>
<evidence type="ECO:0000313" key="3">
    <source>
        <dbReference type="Proteomes" id="UP000664915"/>
    </source>
</evidence>
<dbReference type="GeneID" id="77946373"/>
<evidence type="ECO:0000256" key="1">
    <source>
        <dbReference type="SAM" id="MobiDB-lite"/>
    </source>
</evidence>
<dbReference type="KEGG" id="vg:77946373"/>
<dbReference type="Proteomes" id="UP000664915">
    <property type="component" value="Segment"/>
</dbReference>
<evidence type="ECO:0000313" key="2">
    <source>
        <dbReference type="EMBL" id="QPX48168.1"/>
    </source>
</evidence>
<protein>
    <submittedName>
        <fullName evidence="2">HNHc domain containing protein</fullName>
    </submittedName>
</protein>